<accession>A0A371QW43</accession>
<evidence type="ECO:0000313" key="1">
    <source>
        <dbReference type="EMBL" id="RFA94511.1"/>
    </source>
</evidence>
<evidence type="ECO:0000313" key="2">
    <source>
        <dbReference type="EMBL" id="RFA99281.1"/>
    </source>
</evidence>
<dbReference type="EMBL" id="NMUE01000036">
    <property type="protein sequence ID" value="RFA94511.1"/>
    <property type="molecule type" value="Genomic_DNA"/>
</dbReference>
<proteinExistence type="predicted"/>
<dbReference type="Proteomes" id="UP000257123">
    <property type="component" value="Unassembled WGS sequence"/>
</dbReference>
<gene>
    <name evidence="1" type="ORF">CGL51_10080</name>
    <name evidence="2" type="ORF">CGL52_04190</name>
</gene>
<dbReference type="AlphaFoldDB" id="A0A371QW43"/>
<evidence type="ECO:0000313" key="4">
    <source>
        <dbReference type="Proteomes" id="UP000257123"/>
    </source>
</evidence>
<protein>
    <submittedName>
        <fullName evidence="1">Uncharacterized protein</fullName>
    </submittedName>
</protein>
<evidence type="ECO:0000313" key="3">
    <source>
        <dbReference type="Proteomes" id="UP000256877"/>
    </source>
</evidence>
<organism evidence="1 4">
    <name type="scientific">Pyrobaculum aerophilum</name>
    <dbReference type="NCBI Taxonomy" id="13773"/>
    <lineage>
        <taxon>Archaea</taxon>
        <taxon>Thermoproteota</taxon>
        <taxon>Thermoprotei</taxon>
        <taxon>Thermoproteales</taxon>
        <taxon>Thermoproteaceae</taxon>
        <taxon>Pyrobaculum</taxon>
    </lineage>
</organism>
<dbReference type="Proteomes" id="UP000256877">
    <property type="component" value="Unassembled WGS sequence"/>
</dbReference>
<comment type="caution">
    <text evidence="1">The sequence shown here is derived from an EMBL/GenBank/DDBJ whole genome shotgun (WGS) entry which is preliminary data.</text>
</comment>
<dbReference type="EMBL" id="NMUF01000008">
    <property type="protein sequence ID" value="RFA99281.1"/>
    <property type="molecule type" value="Genomic_DNA"/>
</dbReference>
<reference evidence="3 4" key="1">
    <citation type="submission" date="2017-07" db="EMBL/GenBank/DDBJ databases">
        <title>Draft genome sequence of aerobic hyperthermophilic archaea, Pyrobaculum aerophilum YKB31 and YKB32.</title>
        <authorList>
            <person name="Mochizuki T."/>
            <person name="Berliner A.J."/>
            <person name="Yoshida-Takashima Y."/>
            <person name="Takaki Y."/>
            <person name="Nunoura T."/>
            <person name="Takai K."/>
        </authorList>
    </citation>
    <scope>NUCLEOTIDE SEQUENCE [LARGE SCALE GENOMIC DNA]</scope>
    <source>
        <strain evidence="1 4">YKB31</strain>
        <strain evidence="2 3">YKB32</strain>
    </source>
</reference>
<dbReference type="OrthoDB" id="379436at2157"/>
<name>A0A371QW43_9CREN</name>
<sequence>MPKKSIYMLAAAAFIIAVIFALGSGHEKIAEWYYTNSTFVSGGGPKYAVVLKYENGTYVKAGEYGEPPRGMRYLGRGGERPAKRVEIPESRVRDVVSRAGVKGKVLGTYRFNGTHVVTLVEEEPLKMWAIIWNNKSLYTKALQFEKYLEEEYVEVAEREGDITFTRGWRIVGYVEASGILPFSTYTFYDESSGQFNASLGYFKVAAAGWFTIVYGAAVYVEDRSYYELTDPMLRLCFFNSQTSGSGSILASVRANGRAITITCGLLGTVFDIIAYIGYDAFLYRHADAHGNKWFTSGCVC</sequence>